<evidence type="ECO:0000256" key="5">
    <source>
        <dbReference type="ARBA" id="ARBA00022741"/>
    </source>
</evidence>
<dbReference type="Gene3D" id="3.30.565.10">
    <property type="entry name" value="Histidine kinase-like ATPase, C-terminal domain"/>
    <property type="match status" value="1"/>
</dbReference>
<evidence type="ECO:0000256" key="6">
    <source>
        <dbReference type="ARBA" id="ARBA00022777"/>
    </source>
</evidence>
<keyword evidence="5" id="KW-0547">Nucleotide-binding</keyword>
<comment type="catalytic activity">
    <reaction evidence="1">
        <text>ATP + protein L-histidine = ADP + protein N-phospho-L-histidine.</text>
        <dbReference type="EC" id="2.7.13.3"/>
    </reaction>
</comment>
<evidence type="ECO:0000256" key="8">
    <source>
        <dbReference type="ARBA" id="ARBA00023012"/>
    </source>
</evidence>
<dbReference type="SMART" id="SM00387">
    <property type="entry name" value="HATPase_c"/>
    <property type="match status" value="1"/>
</dbReference>
<dbReference type="AlphaFoldDB" id="A0A3A6PI68"/>
<dbReference type="InterPro" id="IPR036890">
    <property type="entry name" value="HATPase_C_sf"/>
</dbReference>
<sequence length="621" mass="70283">MDDIGGFPSRSVADMTERSNEYLLRESRERYDALVHYLPDGILVHSGCRIVFVNDAAVRMLGAASAEELLGKVIFPFIHPDYAHLLEEKIEQFIKAGRPVRSAFKKFVRLDGSIVKTEVHAVPIMFDGMPAVQLIIRDMSDWIRLEETLHEKDDLYKTLVEHVVAGVFVEQNGIFVYLNPYLVKMLGYQTDEMIGRRLEEFVDEEEMQALRKHDFFVNNHGEKQFPFRIKGKHKDGSTVYLEGNSSMITFDGQRALLGTVQDVTMKHEREKMLLQNAKLYQRIMMCMPEPIVITHNEKVLYVNRHAMELVGMSDDSSIVGTNLYDYIHENDRESVKEKLSWTISVDEPTSFAEGRIVLTSGRVLEIEAANISIDNYMGKRVVLSVIRDLTERKRSEERILRSEKLSVIGQLAAGVAHEIRNPLTALKGFTQLLRSKYRDEATYFGIMEGELDRINLIVNEFMTLAKPHLSPFQPGNMDAILQSVVSILDTQAILMNVELVYQQQGELPLTSCNENQLKQVFVNVIKNAVESMPSGGKVQITARAEEIQGGQYIHIQVKDEGQGIPQELIRRLGEPFVTTKEKGTGLGLMVSTRIIEAHHGTIHIQSAPDEGTTVDISLPVL</sequence>
<dbReference type="Proteomes" id="UP000267798">
    <property type="component" value="Unassembled WGS sequence"/>
</dbReference>
<dbReference type="SMART" id="SM00091">
    <property type="entry name" value="PAS"/>
    <property type="match status" value="3"/>
</dbReference>
<evidence type="ECO:0000256" key="7">
    <source>
        <dbReference type="ARBA" id="ARBA00022840"/>
    </source>
</evidence>
<feature type="domain" description="Histidine kinase" evidence="9">
    <location>
        <begin position="414"/>
        <end position="621"/>
    </location>
</feature>
<dbReference type="InterPro" id="IPR036097">
    <property type="entry name" value="HisK_dim/P_sf"/>
</dbReference>
<dbReference type="InterPro" id="IPR005467">
    <property type="entry name" value="His_kinase_dom"/>
</dbReference>
<feature type="domain" description="PAC" evidence="11">
    <location>
        <begin position="350"/>
        <end position="401"/>
    </location>
</feature>
<proteinExistence type="predicted"/>
<keyword evidence="13" id="KW-1185">Reference proteome</keyword>
<dbReference type="PANTHER" id="PTHR43065:SF10">
    <property type="entry name" value="PEROXIDE STRESS-ACTIVATED HISTIDINE KINASE MAK3"/>
    <property type="match status" value="1"/>
</dbReference>
<feature type="domain" description="PAS" evidence="10">
    <location>
        <begin position="291"/>
        <end position="346"/>
    </location>
</feature>
<reference evidence="12 13" key="1">
    <citation type="submission" date="2018-09" db="EMBL/GenBank/DDBJ databases">
        <title>Paenibacillus aracenensis nov. sp. isolated from a cave in southern Spain.</title>
        <authorList>
            <person name="Jurado V."/>
            <person name="Gutierrez-Patricio S."/>
            <person name="Gonzalez-Pimentel J.L."/>
            <person name="Miller A.Z."/>
            <person name="Laiz L."/>
            <person name="Saiz-Jimenez C."/>
        </authorList>
    </citation>
    <scope>NUCLEOTIDE SEQUENCE [LARGE SCALE GENOMIC DNA]</scope>
    <source>
        <strain evidence="12 13">JCM 19203</strain>
    </source>
</reference>
<dbReference type="SUPFAM" id="SSF47384">
    <property type="entry name" value="Homodimeric domain of signal transducing histidine kinase"/>
    <property type="match status" value="1"/>
</dbReference>
<dbReference type="SUPFAM" id="SSF55785">
    <property type="entry name" value="PYP-like sensor domain (PAS domain)"/>
    <property type="match status" value="3"/>
</dbReference>
<dbReference type="InterPro" id="IPR000014">
    <property type="entry name" value="PAS"/>
</dbReference>
<dbReference type="PROSITE" id="PS50109">
    <property type="entry name" value="HIS_KIN"/>
    <property type="match status" value="1"/>
</dbReference>
<dbReference type="GO" id="GO:0006355">
    <property type="term" value="P:regulation of DNA-templated transcription"/>
    <property type="evidence" value="ECO:0007669"/>
    <property type="project" value="InterPro"/>
</dbReference>
<dbReference type="InterPro" id="IPR013767">
    <property type="entry name" value="PAS_fold"/>
</dbReference>
<dbReference type="OrthoDB" id="9815750at2"/>
<organism evidence="12 13">
    <name type="scientific">Paenibacillus pinisoli</name>
    <dbReference type="NCBI Taxonomy" id="1276110"/>
    <lineage>
        <taxon>Bacteria</taxon>
        <taxon>Bacillati</taxon>
        <taxon>Bacillota</taxon>
        <taxon>Bacilli</taxon>
        <taxon>Bacillales</taxon>
        <taxon>Paenibacillaceae</taxon>
        <taxon>Paenibacillus</taxon>
    </lineage>
</organism>
<dbReference type="Gene3D" id="3.30.450.20">
    <property type="entry name" value="PAS domain"/>
    <property type="match status" value="3"/>
</dbReference>
<protein>
    <recommendedName>
        <fullName evidence="2">histidine kinase</fullName>
        <ecNumber evidence="2">2.7.13.3</ecNumber>
    </recommendedName>
</protein>
<keyword evidence="6" id="KW-0418">Kinase</keyword>
<dbReference type="PANTHER" id="PTHR43065">
    <property type="entry name" value="SENSOR HISTIDINE KINASE"/>
    <property type="match status" value="1"/>
</dbReference>
<dbReference type="CDD" id="cd00082">
    <property type="entry name" value="HisKA"/>
    <property type="match status" value="1"/>
</dbReference>
<dbReference type="EMBL" id="QXQB01000001">
    <property type="protein sequence ID" value="RJX41592.1"/>
    <property type="molecule type" value="Genomic_DNA"/>
</dbReference>
<dbReference type="Pfam" id="PF13426">
    <property type="entry name" value="PAS_9"/>
    <property type="match status" value="1"/>
</dbReference>
<dbReference type="CDD" id="cd00130">
    <property type="entry name" value="PAS"/>
    <property type="match status" value="3"/>
</dbReference>
<dbReference type="InterPro" id="IPR003661">
    <property type="entry name" value="HisK_dim/P_dom"/>
</dbReference>
<feature type="domain" description="PAS" evidence="10">
    <location>
        <begin position="46"/>
        <end position="97"/>
    </location>
</feature>
<dbReference type="Pfam" id="PF02518">
    <property type="entry name" value="HATPase_c"/>
    <property type="match status" value="1"/>
</dbReference>
<accession>A0A3A6PI68</accession>
<evidence type="ECO:0000313" key="13">
    <source>
        <dbReference type="Proteomes" id="UP000267798"/>
    </source>
</evidence>
<evidence type="ECO:0000256" key="3">
    <source>
        <dbReference type="ARBA" id="ARBA00022553"/>
    </source>
</evidence>
<keyword evidence="8" id="KW-0902">Two-component regulatory system</keyword>
<dbReference type="Pfam" id="PF00512">
    <property type="entry name" value="HisKA"/>
    <property type="match status" value="1"/>
</dbReference>
<dbReference type="InterPro" id="IPR004358">
    <property type="entry name" value="Sig_transdc_His_kin-like_C"/>
</dbReference>
<evidence type="ECO:0000256" key="1">
    <source>
        <dbReference type="ARBA" id="ARBA00000085"/>
    </source>
</evidence>
<dbReference type="SUPFAM" id="SSF55874">
    <property type="entry name" value="ATPase domain of HSP90 chaperone/DNA topoisomerase II/histidine kinase"/>
    <property type="match status" value="1"/>
</dbReference>
<dbReference type="InterPro" id="IPR000700">
    <property type="entry name" value="PAS-assoc_C"/>
</dbReference>
<evidence type="ECO:0000313" key="12">
    <source>
        <dbReference type="EMBL" id="RJX41592.1"/>
    </source>
</evidence>
<dbReference type="PROSITE" id="PS50113">
    <property type="entry name" value="PAC"/>
    <property type="match status" value="1"/>
</dbReference>
<comment type="caution">
    <text evidence="12">The sequence shown here is derived from an EMBL/GenBank/DDBJ whole genome shotgun (WGS) entry which is preliminary data.</text>
</comment>
<keyword evidence="3" id="KW-0597">Phosphoprotein</keyword>
<feature type="domain" description="PAS" evidence="10">
    <location>
        <begin position="169"/>
        <end position="212"/>
    </location>
</feature>
<evidence type="ECO:0000256" key="4">
    <source>
        <dbReference type="ARBA" id="ARBA00022679"/>
    </source>
</evidence>
<evidence type="ECO:0000256" key="2">
    <source>
        <dbReference type="ARBA" id="ARBA00012438"/>
    </source>
</evidence>
<gene>
    <name evidence="12" type="ORF">D3P09_06410</name>
</gene>
<name>A0A3A6PI68_9BACL</name>
<dbReference type="InterPro" id="IPR035965">
    <property type="entry name" value="PAS-like_dom_sf"/>
</dbReference>
<evidence type="ECO:0000259" key="9">
    <source>
        <dbReference type="PROSITE" id="PS50109"/>
    </source>
</evidence>
<keyword evidence="7" id="KW-0067">ATP-binding</keyword>
<dbReference type="PRINTS" id="PR00344">
    <property type="entry name" value="BCTRLSENSOR"/>
</dbReference>
<dbReference type="PROSITE" id="PS50112">
    <property type="entry name" value="PAS"/>
    <property type="match status" value="3"/>
</dbReference>
<keyword evidence="4" id="KW-0808">Transferase</keyword>
<dbReference type="SMART" id="SM00388">
    <property type="entry name" value="HisKA"/>
    <property type="match status" value="1"/>
</dbReference>
<dbReference type="GO" id="GO:0000155">
    <property type="term" value="F:phosphorelay sensor kinase activity"/>
    <property type="evidence" value="ECO:0007669"/>
    <property type="project" value="InterPro"/>
</dbReference>
<evidence type="ECO:0000259" key="10">
    <source>
        <dbReference type="PROSITE" id="PS50112"/>
    </source>
</evidence>
<dbReference type="InterPro" id="IPR003594">
    <property type="entry name" value="HATPase_dom"/>
</dbReference>
<dbReference type="Pfam" id="PF00989">
    <property type="entry name" value="PAS"/>
    <property type="match status" value="2"/>
</dbReference>
<dbReference type="NCBIfam" id="TIGR00229">
    <property type="entry name" value="sensory_box"/>
    <property type="match status" value="3"/>
</dbReference>
<dbReference type="GO" id="GO:0005524">
    <property type="term" value="F:ATP binding"/>
    <property type="evidence" value="ECO:0007669"/>
    <property type="project" value="UniProtKB-KW"/>
</dbReference>
<dbReference type="EC" id="2.7.13.3" evidence="2"/>
<dbReference type="Gene3D" id="1.10.287.130">
    <property type="match status" value="1"/>
</dbReference>
<evidence type="ECO:0000259" key="11">
    <source>
        <dbReference type="PROSITE" id="PS50113"/>
    </source>
</evidence>